<dbReference type="InterPro" id="IPR045584">
    <property type="entry name" value="Pilin-like"/>
</dbReference>
<keyword evidence="5" id="KW-1185">Reference proteome</keyword>
<accession>A0A386PSS6</accession>
<proteinExistence type="predicted"/>
<dbReference type="Pfam" id="PF07963">
    <property type="entry name" value="N_methyl"/>
    <property type="match status" value="1"/>
</dbReference>
<evidence type="ECO:0000313" key="5">
    <source>
        <dbReference type="Proteomes" id="UP000267208"/>
    </source>
</evidence>
<dbReference type="InterPro" id="IPR012902">
    <property type="entry name" value="N_methyl_site"/>
</dbReference>
<protein>
    <submittedName>
        <fullName evidence="4">Type II secretion system protein</fullName>
    </submittedName>
</protein>
<dbReference type="KEGG" id="lzh:D1B17_03640"/>
<keyword evidence="3" id="KW-1133">Transmembrane helix</keyword>
<organism evidence="4 5">
    <name type="scientific">Companilactobacillus zhachilii</name>
    <dbReference type="NCBI Taxonomy" id="2304606"/>
    <lineage>
        <taxon>Bacteria</taxon>
        <taxon>Bacillati</taxon>
        <taxon>Bacillota</taxon>
        <taxon>Bacilli</taxon>
        <taxon>Lactobacillales</taxon>
        <taxon>Lactobacillaceae</taxon>
        <taxon>Companilactobacillus</taxon>
    </lineage>
</organism>
<dbReference type="GO" id="GO:0030420">
    <property type="term" value="P:establishment of competence for transformation"/>
    <property type="evidence" value="ECO:0007669"/>
    <property type="project" value="UniProtKB-KW"/>
</dbReference>
<evidence type="ECO:0000256" key="1">
    <source>
        <dbReference type="ARBA" id="ARBA00004241"/>
    </source>
</evidence>
<dbReference type="NCBIfam" id="TIGR02532">
    <property type="entry name" value="IV_pilin_GFxxxE"/>
    <property type="match status" value="1"/>
</dbReference>
<name>A0A386PSS6_9LACO</name>
<evidence type="ECO:0000256" key="2">
    <source>
        <dbReference type="ARBA" id="ARBA00023287"/>
    </source>
</evidence>
<comment type="subcellular location">
    <subcellularLocation>
        <location evidence="1">Cell surface</location>
    </subcellularLocation>
</comment>
<gene>
    <name evidence="4" type="ORF">D1B17_03640</name>
</gene>
<sequence>MNRDGFTLLETVISLVIFCSILSISIYSLKNYRAEVEERQAIDWFKNTFKSKFNYSYLNHKSTTMIFEKNLVEFDTDVGNKTKSVYRKLPETLTITENYSHKYTIYGTGSAPAVTITFVSTLTRRKYTYKVQLGWGEIIEKKYTT</sequence>
<keyword evidence="2" id="KW-0178">Competence</keyword>
<evidence type="ECO:0000256" key="3">
    <source>
        <dbReference type="SAM" id="Phobius"/>
    </source>
</evidence>
<dbReference type="EMBL" id="CP031933">
    <property type="protein sequence ID" value="AYE37773.1"/>
    <property type="molecule type" value="Genomic_DNA"/>
</dbReference>
<reference evidence="5" key="1">
    <citation type="submission" date="2018-08" db="EMBL/GenBank/DDBJ databases">
        <title>Genome of Lactobacillus sp. HBUAS52074.</title>
        <authorList>
            <person name="Guo Z."/>
            <person name="Zhang Z.D."/>
        </authorList>
    </citation>
    <scope>NUCLEOTIDE SEQUENCE [LARGE SCALE GENOMIC DNA]</scope>
    <source>
        <strain evidence="5">HBUAS52074</strain>
    </source>
</reference>
<dbReference type="Proteomes" id="UP000267208">
    <property type="component" value="Chromosome"/>
</dbReference>
<feature type="transmembrane region" description="Helical" evidence="3">
    <location>
        <begin position="6"/>
        <end position="29"/>
    </location>
</feature>
<evidence type="ECO:0000313" key="4">
    <source>
        <dbReference type="EMBL" id="AYE37773.1"/>
    </source>
</evidence>
<dbReference type="OrthoDB" id="2304834at2"/>
<dbReference type="AlphaFoldDB" id="A0A386PSS6"/>
<dbReference type="GO" id="GO:0009986">
    <property type="term" value="C:cell surface"/>
    <property type="evidence" value="ECO:0007669"/>
    <property type="project" value="UniProtKB-SubCell"/>
</dbReference>
<keyword evidence="3" id="KW-0812">Transmembrane</keyword>
<dbReference type="SUPFAM" id="SSF54523">
    <property type="entry name" value="Pili subunits"/>
    <property type="match status" value="1"/>
</dbReference>
<keyword evidence="3" id="KW-0472">Membrane</keyword>